<dbReference type="Pfam" id="PF01297">
    <property type="entry name" value="ZnuA"/>
    <property type="match status" value="1"/>
</dbReference>
<organism evidence="7 8">
    <name type="scientific">Ktedonobacter racemifer DSM 44963</name>
    <dbReference type="NCBI Taxonomy" id="485913"/>
    <lineage>
        <taxon>Bacteria</taxon>
        <taxon>Bacillati</taxon>
        <taxon>Chloroflexota</taxon>
        <taxon>Ktedonobacteria</taxon>
        <taxon>Ktedonobacterales</taxon>
        <taxon>Ktedonobacteraceae</taxon>
        <taxon>Ktedonobacter</taxon>
    </lineage>
</organism>
<reference evidence="7 8" key="1">
    <citation type="journal article" date="2011" name="Stand. Genomic Sci.">
        <title>Non-contiguous finished genome sequence and contextual data of the filamentous soil bacterium Ktedonobacter racemifer type strain (SOSP1-21).</title>
        <authorList>
            <person name="Chang Y.J."/>
            <person name="Land M."/>
            <person name="Hauser L."/>
            <person name="Chertkov O."/>
            <person name="Del Rio T.G."/>
            <person name="Nolan M."/>
            <person name="Copeland A."/>
            <person name="Tice H."/>
            <person name="Cheng J.F."/>
            <person name="Lucas S."/>
            <person name="Han C."/>
            <person name="Goodwin L."/>
            <person name="Pitluck S."/>
            <person name="Ivanova N."/>
            <person name="Ovchinikova G."/>
            <person name="Pati A."/>
            <person name="Chen A."/>
            <person name="Palaniappan K."/>
            <person name="Mavromatis K."/>
            <person name="Liolios K."/>
            <person name="Brettin T."/>
            <person name="Fiebig A."/>
            <person name="Rohde M."/>
            <person name="Abt B."/>
            <person name="Goker M."/>
            <person name="Detter J.C."/>
            <person name="Woyke T."/>
            <person name="Bristow J."/>
            <person name="Eisen J.A."/>
            <person name="Markowitz V."/>
            <person name="Hugenholtz P."/>
            <person name="Kyrpides N.C."/>
            <person name="Klenk H.P."/>
            <person name="Lapidus A."/>
        </authorList>
    </citation>
    <scope>NUCLEOTIDE SEQUENCE [LARGE SCALE GENOMIC DNA]</scope>
    <source>
        <strain evidence="8">DSM 44963</strain>
    </source>
</reference>
<dbReference type="Proteomes" id="UP000004508">
    <property type="component" value="Unassembled WGS sequence"/>
</dbReference>
<dbReference type="PANTHER" id="PTHR42953:SF1">
    <property type="entry name" value="METAL-BINDING PROTEIN HI_0362-RELATED"/>
    <property type="match status" value="1"/>
</dbReference>
<dbReference type="eggNOG" id="COG0803">
    <property type="taxonomic scope" value="Bacteria"/>
</dbReference>
<gene>
    <name evidence="7" type="ORF">Krac_7874</name>
</gene>
<evidence type="ECO:0000256" key="6">
    <source>
        <dbReference type="SAM" id="SignalP"/>
    </source>
</evidence>
<feature type="signal peptide" evidence="6">
    <location>
        <begin position="1"/>
        <end position="29"/>
    </location>
</feature>
<dbReference type="FunCoup" id="D6TLC2">
    <property type="interactions" value="106"/>
</dbReference>
<evidence type="ECO:0000256" key="2">
    <source>
        <dbReference type="ARBA" id="ARBA00022448"/>
    </source>
</evidence>
<evidence type="ECO:0000313" key="8">
    <source>
        <dbReference type="Proteomes" id="UP000004508"/>
    </source>
</evidence>
<keyword evidence="4 6" id="KW-0732">Signal</keyword>
<dbReference type="InterPro" id="IPR050492">
    <property type="entry name" value="Bact_metal-bind_prot9"/>
</dbReference>
<dbReference type="RefSeq" id="WP_007911004.1">
    <property type="nucleotide sequence ID" value="NZ_ADVG01000002.1"/>
</dbReference>
<name>D6TLC2_KTERA</name>
<feature type="chain" id="PRO_5003088480" evidence="6">
    <location>
        <begin position="30"/>
        <end position="302"/>
    </location>
</feature>
<protein>
    <submittedName>
        <fullName evidence="7">Periplasmic solute binding protein</fullName>
    </submittedName>
</protein>
<sequence length="302" mass="32654">MHAKRAGIALLLSISLLGLFTACNSSSLAQSSGKMNVVAAENFYGDIAKQVGGEHVNVSSVLSDPNVDPHEYESSVENGKAVATAQLVIQNGGGYDEWMKKLLDASPNDNRSIVTAFDIAPQKLPDNEHVWYSPQNVKVIASSIATVLKKQDAAHAADYDANLKKFDDSLQALEQKISEIKSKYAGTPVGLTETIFLYQTGPMGLDVKTPGELQKAIAEGNDPPANTVAIANNQITHGEIKVLIYNEQTNTPITSKLQRDAQSKNIPIVPVTETMPQGKTYQSWQLDQMNSLEQVLKSSTSK</sequence>
<dbReference type="PROSITE" id="PS51257">
    <property type="entry name" value="PROKAR_LIPOPROTEIN"/>
    <property type="match status" value="1"/>
</dbReference>
<evidence type="ECO:0000313" key="7">
    <source>
        <dbReference type="EMBL" id="EFH86572.1"/>
    </source>
</evidence>
<dbReference type="SUPFAM" id="SSF53807">
    <property type="entry name" value="Helical backbone' metal receptor"/>
    <property type="match status" value="1"/>
</dbReference>
<keyword evidence="2" id="KW-0813">Transport</keyword>
<dbReference type="InterPro" id="IPR006127">
    <property type="entry name" value="ZnuA-like"/>
</dbReference>
<keyword evidence="3" id="KW-0479">Metal-binding</keyword>
<keyword evidence="8" id="KW-1185">Reference proteome</keyword>
<dbReference type="InParanoid" id="D6TLC2"/>
<comment type="caution">
    <text evidence="7">The sequence shown here is derived from an EMBL/GenBank/DDBJ whole genome shotgun (WGS) entry which is preliminary data.</text>
</comment>
<dbReference type="Gene3D" id="3.40.50.1980">
    <property type="entry name" value="Nitrogenase molybdenum iron protein domain"/>
    <property type="match status" value="2"/>
</dbReference>
<comment type="subcellular location">
    <subcellularLocation>
        <location evidence="1">Cell envelope</location>
    </subcellularLocation>
</comment>
<accession>D6TLC2</accession>
<dbReference type="PANTHER" id="PTHR42953">
    <property type="entry name" value="HIGH-AFFINITY ZINC UPTAKE SYSTEM PROTEIN ZNUA-RELATED"/>
    <property type="match status" value="1"/>
</dbReference>
<evidence type="ECO:0000256" key="5">
    <source>
        <dbReference type="SAM" id="Coils"/>
    </source>
</evidence>
<dbReference type="GO" id="GO:0030001">
    <property type="term" value="P:metal ion transport"/>
    <property type="evidence" value="ECO:0007669"/>
    <property type="project" value="InterPro"/>
</dbReference>
<dbReference type="STRING" id="485913.Krac_7874"/>
<dbReference type="OrthoDB" id="9810636at2"/>
<evidence type="ECO:0000256" key="4">
    <source>
        <dbReference type="ARBA" id="ARBA00022729"/>
    </source>
</evidence>
<feature type="coiled-coil region" evidence="5">
    <location>
        <begin position="156"/>
        <end position="183"/>
    </location>
</feature>
<dbReference type="GO" id="GO:0046872">
    <property type="term" value="F:metal ion binding"/>
    <property type="evidence" value="ECO:0007669"/>
    <property type="project" value="UniProtKB-KW"/>
</dbReference>
<keyword evidence="5" id="KW-0175">Coiled coil</keyword>
<evidence type="ECO:0000256" key="1">
    <source>
        <dbReference type="ARBA" id="ARBA00004196"/>
    </source>
</evidence>
<proteinExistence type="predicted"/>
<dbReference type="EMBL" id="ADVG01000002">
    <property type="protein sequence ID" value="EFH86572.1"/>
    <property type="molecule type" value="Genomic_DNA"/>
</dbReference>
<evidence type="ECO:0000256" key="3">
    <source>
        <dbReference type="ARBA" id="ARBA00022723"/>
    </source>
</evidence>
<dbReference type="AlphaFoldDB" id="D6TLC2"/>
<dbReference type="GO" id="GO:0030313">
    <property type="term" value="C:cell envelope"/>
    <property type="evidence" value="ECO:0007669"/>
    <property type="project" value="UniProtKB-SubCell"/>
</dbReference>